<gene>
    <name evidence="2" type="ORF">GCM10025881_01140</name>
</gene>
<accession>A0ABQ6K162</accession>
<reference evidence="3" key="1">
    <citation type="journal article" date="2019" name="Int. J. Syst. Evol. Microbiol.">
        <title>The Global Catalogue of Microorganisms (GCM) 10K type strain sequencing project: providing services to taxonomists for standard genome sequencing and annotation.</title>
        <authorList>
            <consortium name="The Broad Institute Genomics Platform"/>
            <consortium name="The Broad Institute Genome Sequencing Center for Infectious Disease"/>
            <person name="Wu L."/>
            <person name="Ma J."/>
        </authorList>
    </citation>
    <scope>NUCLEOTIDE SEQUENCE [LARGE SCALE GENOMIC DNA]</scope>
    <source>
        <strain evidence="3">NBRC 108894</strain>
    </source>
</reference>
<evidence type="ECO:0000256" key="1">
    <source>
        <dbReference type="SAM" id="MobiDB-lite"/>
    </source>
</evidence>
<keyword evidence="3" id="KW-1185">Reference proteome</keyword>
<comment type="caution">
    <text evidence="2">The sequence shown here is derived from an EMBL/GenBank/DDBJ whole genome shotgun (WGS) entry which is preliminary data.</text>
</comment>
<feature type="compositionally biased region" description="Low complexity" evidence="1">
    <location>
        <begin position="507"/>
        <end position="517"/>
    </location>
</feature>
<name>A0ABQ6K162_9MICO</name>
<dbReference type="RefSeq" id="WP_284252019.1">
    <property type="nucleotide sequence ID" value="NZ_BAAAQO010000004.1"/>
</dbReference>
<evidence type="ECO:0000313" key="3">
    <source>
        <dbReference type="Proteomes" id="UP001157034"/>
    </source>
</evidence>
<dbReference type="Proteomes" id="UP001157034">
    <property type="component" value="Unassembled WGS sequence"/>
</dbReference>
<feature type="region of interest" description="Disordered" evidence="1">
    <location>
        <begin position="498"/>
        <end position="520"/>
    </location>
</feature>
<protein>
    <submittedName>
        <fullName evidence="2">Uncharacterized protein</fullName>
    </submittedName>
</protein>
<organism evidence="2 3">
    <name type="scientific">Pseudolysinimonas kribbensis</name>
    <dbReference type="NCBI Taxonomy" id="433641"/>
    <lineage>
        <taxon>Bacteria</taxon>
        <taxon>Bacillati</taxon>
        <taxon>Actinomycetota</taxon>
        <taxon>Actinomycetes</taxon>
        <taxon>Micrococcales</taxon>
        <taxon>Microbacteriaceae</taxon>
        <taxon>Pseudolysinimonas</taxon>
    </lineage>
</organism>
<sequence>MRRTVALIAAALLGTGVLLLGVAAPAGALTPPIAPPALNGLPSVITGGTAVAGATTDQTMMAVMLYRMAKSSAFQNAVRARAAGTASSTQVAALTSEAESYTMPATKLATLGKAVGGATAALGSYELGAQLGHGILGLAGVNADGAVCGNTSGVGQAVVGFITGVNCDDYNSIPHGFVANTDVSPRPSGWTATTLYRGYVAPPGTSYFGCVLSAVTVVGSNASYTCKVIPGSQRQTLDSGVAFCRNTTTPTSFKQVNQTYSISPPVGESPANYAPGVTGDTFTMSVACGTGYAPYSMFTSSPGPGTDQAQADYPGSCAQPTGSPTPVRWYAATATCGPGFPGTNADPDRVLRCVIAYTSGATSQQDSAGFRESSGVLPEVSCPTPASGLTVSSVSVLEVGGGVTNTLWTQATTPEFQSAQSLAPECSNGSCLLDLSKSGVSCFQSPDSCTSWFSDPNKASTYSCSYGTHAVDLSECNVYAPTFTAQARATGNYYGDPASGDTLTNPGTTTGAATGTASSNPDPASCWGALSWGDFNPLDWILTPVKCALQWAFVPDGDAVAADVATMTDAWADTPMGKAGAIIPAWSFHDVGGGCGGITFDVSWLFPDHSAHSMTIMQACPGDVLAPVASWSRVFGDLAFGVAGALAVTRYIGAVVAFKGVGGGDS</sequence>
<proteinExistence type="predicted"/>
<evidence type="ECO:0000313" key="2">
    <source>
        <dbReference type="EMBL" id="GMA93290.1"/>
    </source>
</evidence>
<dbReference type="EMBL" id="BSVB01000001">
    <property type="protein sequence ID" value="GMA93290.1"/>
    <property type="molecule type" value="Genomic_DNA"/>
</dbReference>